<dbReference type="Proteomes" id="UP001152300">
    <property type="component" value="Unassembled WGS sequence"/>
</dbReference>
<evidence type="ECO:0000313" key="2">
    <source>
        <dbReference type="Proteomes" id="UP001152300"/>
    </source>
</evidence>
<dbReference type="EMBL" id="JAPEIS010000002">
    <property type="protein sequence ID" value="KAJ8068650.1"/>
    <property type="molecule type" value="Genomic_DNA"/>
</dbReference>
<gene>
    <name evidence="1" type="ORF">OCU04_002352</name>
</gene>
<sequence>MKTRVECVKTLNCLEPDWYMVNKNVHRTGIGEGKPYYRRDRSLVDNPNWYRGIFSGFVLDDNEKHEENPTQYKKDDDSRIFPAIFVSSPLQCQKYTSDAWYKDEHSY</sequence>
<keyword evidence="2" id="KW-1185">Reference proteome</keyword>
<protein>
    <submittedName>
        <fullName evidence="1">Uncharacterized protein</fullName>
    </submittedName>
</protein>
<evidence type="ECO:0000313" key="1">
    <source>
        <dbReference type="EMBL" id="KAJ8068650.1"/>
    </source>
</evidence>
<dbReference type="AlphaFoldDB" id="A0A9X0ATZ3"/>
<organism evidence="1 2">
    <name type="scientific">Sclerotinia nivalis</name>
    <dbReference type="NCBI Taxonomy" id="352851"/>
    <lineage>
        <taxon>Eukaryota</taxon>
        <taxon>Fungi</taxon>
        <taxon>Dikarya</taxon>
        <taxon>Ascomycota</taxon>
        <taxon>Pezizomycotina</taxon>
        <taxon>Leotiomycetes</taxon>
        <taxon>Helotiales</taxon>
        <taxon>Sclerotiniaceae</taxon>
        <taxon>Sclerotinia</taxon>
    </lineage>
</organism>
<comment type="caution">
    <text evidence="1">The sequence shown here is derived from an EMBL/GenBank/DDBJ whole genome shotgun (WGS) entry which is preliminary data.</text>
</comment>
<proteinExistence type="predicted"/>
<name>A0A9X0ATZ3_9HELO</name>
<reference evidence="1" key="1">
    <citation type="submission" date="2022-11" db="EMBL/GenBank/DDBJ databases">
        <title>Genome Resource of Sclerotinia nivalis Strain SnTB1, a Plant Pathogen Isolated from American Ginseng.</title>
        <authorList>
            <person name="Fan S."/>
        </authorList>
    </citation>
    <scope>NUCLEOTIDE SEQUENCE</scope>
    <source>
        <strain evidence="1">SnTB1</strain>
    </source>
</reference>
<accession>A0A9X0ATZ3</accession>